<comment type="similarity">
    <text evidence="1">Belongs to the short-chain dehydrogenases/reductases (SDR) family.</text>
</comment>
<dbReference type="PANTHER" id="PTHR43639:SF1">
    <property type="entry name" value="SHORT-CHAIN DEHYDROGENASE_REDUCTASE FAMILY PROTEIN"/>
    <property type="match status" value="1"/>
</dbReference>
<accession>A0A1H9WH23</accession>
<protein>
    <submittedName>
        <fullName evidence="3">NAD(P)-dependent dehydrogenase, short-chain alcohol dehydrogenase family</fullName>
    </submittedName>
</protein>
<sequence length="245" mass="24998">MIVVTGAGRGIGAAVARRAAAAGRPVCVNYRASKDAAEALVREIADVGGTAIAVRADVAVEEDVHALFDTATAALGPVTALVNNAGTTGGLTRILDLDLGQADEAYRTVVRSTLLCTREAARRMARSRGGDGGVVVNVSSTGARTGGGGEWVHYAAMKAAVNTFTWGAAQELAGEGIRVNAVAPGLVQTDLHEDNGVPDRPARLRASVPLGRIGEPDEVAEAVWFLLSPASSYTTGAVLEVGGGR</sequence>
<dbReference type="GO" id="GO:0016491">
    <property type="term" value="F:oxidoreductase activity"/>
    <property type="evidence" value="ECO:0007669"/>
    <property type="project" value="UniProtKB-KW"/>
</dbReference>
<dbReference type="OrthoDB" id="20590at2"/>
<dbReference type="FunFam" id="3.40.50.720:FF:000084">
    <property type="entry name" value="Short-chain dehydrogenase reductase"/>
    <property type="match status" value="1"/>
</dbReference>
<dbReference type="Pfam" id="PF13561">
    <property type="entry name" value="adh_short_C2"/>
    <property type="match status" value="1"/>
</dbReference>
<gene>
    <name evidence="3" type="ORF">SAMN04488000_12295</name>
</gene>
<reference evidence="4" key="1">
    <citation type="submission" date="2016-10" db="EMBL/GenBank/DDBJ databases">
        <authorList>
            <person name="Varghese N."/>
            <person name="Submissions S."/>
        </authorList>
    </citation>
    <scope>NUCLEOTIDE SEQUENCE [LARGE SCALE GENOMIC DNA]</scope>
    <source>
        <strain evidence="4">DSM 44437</strain>
    </source>
</reference>
<evidence type="ECO:0000313" key="3">
    <source>
        <dbReference type="EMBL" id="SES33200.1"/>
    </source>
</evidence>
<dbReference type="RefSeq" id="WP_089925197.1">
    <property type="nucleotide sequence ID" value="NZ_FOFV01000022.1"/>
</dbReference>
<dbReference type="EMBL" id="FOFV01000022">
    <property type="protein sequence ID" value="SES33200.1"/>
    <property type="molecule type" value="Genomic_DNA"/>
</dbReference>
<dbReference type="PRINTS" id="PR00080">
    <property type="entry name" value="SDRFAMILY"/>
</dbReference>
<dbReference type="AlphaFoldDB" id="A0A1H9WH23"/>
<keyword evidence="2" id="KW-0560">Oxidoreductase</keyword>
<dbReference type="PANTHER" id="PTHR43639">
    <property type="entry name" value="OXIDOREDUCTASE, SHORT-CHAIN DEHYDROGENASE/REDUCTASE FAMILY (AFU_ORTHOLOGUE AFUA_5G02870)"/>
    <property type="match status" value="1"/>
</dbReference>
<evidence type="ECO:0000313" key="4">
    <source>
        <dbReference type="Proteomes" id="UP000199503"/>
    </source>
</evidence>
<dbReference type="Proteomes" id="UP000199503">
    <property type="component" value="Unassembled WGS sequence"/>
</dbReference>
<dbReference type="PRINTS" id="PR00081">
    <property type="entry name" value="GDHRDH"/>
</dbReference>
<proteinExistence type="inferred from homology"/>
<name>A0A1H9WH23_9PSEU</name>
<dbReference type="SUPFAM" id="SSF51735">
    <property type="entry name" value="NAD(P)-binding Rossmann-fold domains"/>
    <property type="match status" value="1"/>
</dbReference>
<organism evidence="3 4">
    <name type="scientific">Lentzea albida</name>
    <dbReference type="NCBI Taxonomy" id="65499"/>
    <lineage>
        <taxon>Bacteria</taxon>
        <taxon>Bacillati</taxon>
        <taxon>Actinomycetota</taxon>
        <taxon>Actinomycetes</taxon>
        <taxon>Pseudonocardiales</taxon>
        <taxon>Pseudonocardiaceae</taxon>
        <taxon>Lentzea</taxon>
    </lineage>
</organism>
<dbReference type="InterPro" id="IPR002347">
    <property type="entry name" value="SDR_fam"/>
</dbReference>
<evidence type="ECO:0000256" key="1">
    <source>
        <dbReference type="ARBA" id="ARBA00006484"/>
    </source>
</evidence>
<dbReference type="STRING" id="65499.SAMN04488000_12295"/>
<dbReference type="Gene3D" id="3.40.50.720">
    <property type="entry name" value="NAD(P)-binding Rossmann-like Domain"/>
    <property type="match status" value="1"/>
</dbReference>
<dbReference type="InterPro" id="IPR036291">
    <property type="entry name" value="NAD(P)-bd_dom_sf"/>
</dbReference>
<keyword evidence="4" id="KW-1185">Reference proteome</keyword>
<evidence type="ECO:0000256" key="2">
    <source>
        <dbReference type="ARBA" id="ARBA00023002"/>
    </source>
</evidence>